<accession>A0A7W8UA38</accession>
<evidence type="ECO:0008006" key="3">
    <source>
        <dbReference type="Google" id="ProtNLM"/>
    </source>
</evidence>
<dbReference type="AlphaFoldDB" id="A0A7W8UA38"/>
<evidence type="ECO:0000313" key="2">
    <source>
        <dbReference type="Proteomes" id="UP000585507"/>
    </source>
</evidence>
<dbReference type="EMBL" id="JACHBK010000003">
    <property type="protein sequence ID" value="MBB5534999.1"/>
    <property type="molecule type" value="Genomic_DNA"/>
</dbReference>
<keyword evidence="2" id="KW-1185">Reference proteome</keyword>
<dbReference type="RefSeq" id="WP_018324426.1">
    <property type="nucleotide sequence ID" value="NZ_JACHBK010000003.1"/>
</dbReference>
<name>A0A7W8UA38_9HYPH</name>
<evidence type="ECO:0000313" key="1">
    <source>
        <dbReference type="EMBL" id="MBB5534999.1"/>
    </source>
</evidence>
<organism evidence="1 2">
    <name type="scientific">Rhizobium giardinii</name>
    <dbReference type="NCBI Taxonomy" id="56731"/>
    <lineage>
        <taxon>Bacteria</taxon>
        <taxon>Pseudomonadati</taxon>
        <taxon>Pseudomonadota</taxon>
        <taxon>Alphaproteobacteria</taxon>
        <taxon>Hyphomicrobiales</taxon>
        <taxon>Rhizobiaceae</taxon>
        <taxon>Rhizobium/Agrobacterium group</taxon>
        <taxon>Rhizobium</taxon>
    </lineage>
</organism>
<sequence>MPAAYTIAQISAEQIDVTYPLVRNVEQALQQAEWREICEAIIQRRVNLAGANQIVIATNRTGYIRGICMFRVRSHPRYGELLDVPIFVAISAGDVAGVSEALLDHLRTLAHNQQCRVMRVWGLGADNLSRTLRKGEFDRWDHGLLVSVDVDTGDP</sequence>
<protein>
    <recommendedName>
        <fullName evidence="3">N-acetyltransferase domain-containing protein</fullName>
    </recommendedName>
</protein>
<proteinExistence type="predicted"/>
<gene>
    <name evidence="1" type="ORF">GGD55_001682</name>
</gene>
<dbReference type="Proteomes" id="UP000585507">
    <property type="component" value="Unassembled WGS sequence"/>
</dbReference>
<comment type="caution">
    <text evidence="1">The sequence shown here is derived from an EMBL/GenBank/DDBJ whole genome shotgun (WGS) entry which is preliminary data.</text>
</comment>
<reference evidence="1 2" key="1">
    <citation type="submission" date="2020-08" db="EMBL/GenBank/DDBJ databases">
        <title>Genomic Encyclopedia of Type Strains, Phase IV (KMG-V): Genome sequencing to study the core and pangenomes of soil and plant-associated prokaryotes.</title>
        <authorList>
            <person name="Whitman W."/>
        </authorList>
    </citation>
    <scope>NUCLEOTIDE SEQUENCE [LARGE SCALE GENOMIC DNA]</scope>
    <source>
        <strain evidence="1 2">SEMIA 4084</strain>
    </source>
</reference>